<comment type="caution">
    <text evidence="1">The sequence shown here is derived from an EMBL/GenBank/DDBJ whole genome shotgun (WGS) entry which is preliminary data.</text>
</comment>
<accession>A0AAU9XCG7</accession>
<proteinExistence type="predicted"/>
<reference evidence="1 2" key="1">
    <citation type="submission" date="2022-05" db="EMBL/GenBank/DDBJ databases">
        <authorList>
            <consortium name="Genoscope - CEA"/>
            <person name="William W."/>
        </authorList>
    </citation>
    <scope>NUCLEOTIDE SEQUENCE [LARGE SCALE GENOMIC DNA]</scope>
</reference>
<evidence type="ECO:0000313" key="1">
    <source>
        <dbReference type="EMBL" id="CAH3143436.1"/>
    </source>
</evidence>
<gene>
    <name evidence="1" type="ORF">PMEA_00020620</name>
</gene>
<organism evidence="1 2">
    <name type="scientific">Pocillopora meandrina</name>
    <dbReference type="NCBI Taxonomy" id="46732"/>
    <lineage>
        <taxon>Eukaryota</taxon>
        <taxon>Metazoa</taxon>
        <taxon>Cnidaria</taxon>
        <taxon>Anthozoa</taxon>
        <taxon>Hexacorallia</taxon>
        <taxon>Scleractinia</taxon>
        <taxon>Astrocoeniina</taxon>
        <taxon>Pocilloporidae</taxon>
        <taxon>Pocillopora</taxon>
    </lineage>
</organism>
<protein>
    <recommendedName>
        <fullName evidence="3">TLDc domain-containing protein</fullName>
    </recommendedName>
</protein>
<sequence length="53" mass="5932">CDGKGPSVTIIRVGKYIFGGYTSYSWIHPVVPCPIRRCLSINRTLSNVWAVLH</sequence>
<keyword evidence="2" id="KW-1185">Reference proteome</keyword>
<evidence type="ECO:0008006" key="3">
    <source>
        <dbReference type="Google" id="ProtNLM"/>
    </source>
</evidence>
<name>A0AAU9XCG7_9CNID</name>
<dbReference type="Proteomes" id="UP001159428">
    <property type="component" value="Unassembled WGS sequence"/>
</dbReference>
<feature type="non-terminal residue" evidence="1">
    <location>
        <position position="1"/>
    </location>
</feature>
<evidence type="ECO:0000313" key="2">
    <source>
        <dbReference type="Proteomes" id="UP001159428"/>
    </source>
</evidence>
<feature type="non-terminal residue" evidence="1">
    <location>
        <position position="53"/>
    </location>
</feature>
<dbReference type="EMBL" id="CALNXJ010000038">
    <property type="protein sequence ID" value="CAH3143436.1"/>
    <property type="molecule type" value="Genomic_DNA"/>
</dbReference>
<dbReference type="AlphaFoldDB" id="A0AAU9XCG7"/>